<evidence type="ECO:0000313" key="3">
    <source>
        <dbReference type="Proteomes" id="UP000023152"/>
    </source>
</evidence>
<comment type="caution">
    <text evidence="2">The sequence shown here is derived from an EMBL/GenBank/DDBJ whole genome shotgun (WGS) entry which is preliminary data.</text>
</comment>
<sequence length="133" mass="15446">MLKLFGAMMGVSILGEVTIILLLFVTDMNRVLEERWKHLSSQKTQQIENNWQCTGFEECKNVAINKARRYEALTLSIAIAIVTYQVGMILASYFYVRGLNKKQYRITVFTKKEKELTTKDDKKNQKRSSQNES</sequence>
<name>X6N2K6_RETFI</name>
<organism evidence="2 3">
    <name type="scientific">Reticulomyxa filosa</name>
    <dbReference type="NCBI Taxonomy" id="46433"/>
    <lineage>
        <taxon>Eukaryota</taxon>
        <taxon>Sar</taxon>
        <taxon>Rhizaria</taxon>
        <taxon>Retaria</taxon>
        <taxon>Foraminifera</taxon>
        <taxon>Monothalamids</taxon>
        <taxon>Reticulomyxidae</taxon>
        <taxon>Reticulomyxa</taxon>
    </lineage>
</organism>
<protein>
    <submittedName>
        <fullName evidence="2">Uncharacterized protein</fullName>
    </submittedName>
</protein>
<keyword evidence="3" id="KW-1185">Reference proteome</keyword>
<evidence type="ECO:0000256" key="1">
    <source>
        <dbReference type="SAM" id="Phobius"/>
    </source>
</evidence>
<keyword evidence="1" id="KW-0812">Transmembrane</keyword>
<keyword evidence="1" id="KW-0472">Membrane</keyword>
<feature type="transmembrane region" description="Helical" evidence="1">
    <location>
        <begin position="75"/>
        <end position="96"/>
    </location>
</feature>
<reference evidence="2 3" key="1">
    <citation type="journal article" date="2013" name="Curr. Biol.">
        <title>The Genome of the Foraminiferan Reticulomyxa filosa.</title>
        <authorList>
            <person name="Glockner G."/>
            <person name="Hulsmann N."/>
            <person name="Schleicher M."/>
            <person name="Noegel A.A."/>
            <person name="Eichinger L."/>
            <person name="Gallinger C."/>
            <person name="Pawlowski J."/>
            <person name="Sierra R."/>
            <person name="Euteneuer U."/>
            <person name="Pillet L."/>
            <person name="Moustafa A."/>
            <person name="Platzer M."/>
            <person name="Groth M."/>
            <person name="Szafranski K."/>
            <person name="Schliwa M."/>
        </authorList>
    </citation>
    <scope>NUCLEOTIDE SEQUENCE [LARGE SCALE GENOMIC DNA]</scope>
</reference>
<dbReference type="EMBL" id="ASPP01013100">
    <property type="protein sequence ID" value="ETO19959.1"/>
    <property type="molecule type" value="Genomic_DNA"/>
</dbReference>
<dbReference type="AlphaFoldDB" id="X6N2K6"/>
<accession>X6N2K6</accession>
<feature type="transmembrane region" description="Helical" evidence="1">
    <location>
        <begin position="7"/>
        <end position="26"/>
    </location>
</feature>
<gene>
    <name evidence="2" type="ORF">RFI_17261</name>
</gene>
<keyword evidence="1" id="KW-1133">Transmembrane helix</keyword>
<evidence type="ECO:0000313" key="2">
    <source>
        <dbReference type="EMBL" id="ETO19959.1"/>
    </source>
</evidence>
<proteinExistence type="predicted"/>
<dbReference type="Proteomes" id="UP000023152">
    <property type="component" value="Unassembled WGS sequence"/>
</dbReference>